<organism evidence="1 2">
    <name type="scientific">Escallonia rubra</name>
    <dbReference type="NCBI Taxonomy" id="112253"/>
    <lineage>
        <taxon>Eukaryota</taxon>
        <taxon>Viridiplantae</taxon>
        <taxon>Streptophyta</taxon>
        <taxon>Embryophyta</taxon>
        <taxon>Tracheophyta</taxon>
        <taxon>Spermatophyta</taxon>
        <taxon>Magnoliopsida</taxon>
        <taxon>eudicotyledons</taxon>
        <taxon>Gunneridae</taxon>
        <taxon>Pentapetalae</taxon>
        <taxon>asterids</taxon>
        <taxon>campanulids</taxon>
        <taxon>Escalloniales</taxon>
        <taxon>Escalloniaceae</taxon>
        <taxon>Escallonia</taxon>
    </lineage>
</organism>
<evidence type="ECO:0008006" key="3">
    <source>
        <dbReference type="Google" id="ProtNLM"/>
    </source>
</evidence>
<comment type="caution">
    <text evidence="1">The sequence shown here is derived from an EMBL/GenBank/DDBJ whole genome shotgun (WGS) entry which is preliminary data.</text>
</comment>
<evidence type="ECO:0000313" key="2">
    <source>
        <dbReference type="Proteomes" id="UP001187471"/>
    </source>
</evidence>
<dbReference type="Proteomes" id="UP001187471">
    <property type="component" value="Unassembled WGS sequence"/>
</dbReference>
<gene>
    <name evidence="1" type="ORF">RJ640_000866</name>
</gene>
<reference evidence="1" key="1">
    <citation type="submission" date="2022-12" db="EMBL/GenBank/DDBJ databases">
        <title>Draft genome assemblies for two species of Escallonia (Escalloniales).</title>
        <authorList>
            <person name="Chanderbali A."/>
            <person name="Dervinis C."/>
            <person name="Anghel I."/>
            <person name="Soltis D."/>
            <person name="Soltis P."/>
            <person name="Zapata F."/>
        </authorList>
    </citation>
    <scope>NUCLEOTIDE SEQUENCE</scope>
    <source>
        <strain evidence="1">UCBG92.1500</strain>
        <tissue evidence="1">Leaf</tissue>
    </source>
</reference>
<accession>A0AA88U6N4</accession>
<protein>
    <recommendedName>
        <fullName evidence="3">Hexosyltransferase</fullName>
    </recommendedName>
</protein>
<evidence type="ECO:0000313" key="1">
    <source>
        <dbReference type="EMBL" id="KAK2970636.1"/>
    </source>
</evidence>
<dbReference type="EMBL" id="JAVXUO010002679">
    <property type="protein sequence ID" value="KAK2970636.1"/>
    <property type="molecule type" value="Genomic_DNA"/>
</dbReference>
<proteinExistence type="predicted"/>
<keyword evidence="2" id="KW-1185">Reference proteome</keyword>
<sequence>MKADDDVFLWLAPLALSLHPLQRLDMYNGFVIPCTSMNPFVYYMSGMGFVLSWDLVDWIGESNIARNNTYGPEDRLKCLTPFSSVVIQPEQAHQSPRPHLLTAAMAAYPRTHHAWRGRVFVGLLVVVVGARGGGERLCCGESATPVLHHQQQGDVAGGAVRGGGVDVEAVRLGGGRDGGEPPVKDGEFGHQCLVDGDHAGVEPVHDALGHVGFHGLSLLCEAVHWCRVQGGVVGAEDLGSDGLEGVAGIGVDEVGLVVEEDSSGVGVRGGRGVGFGAVHAIDLWVELLHPAQQCCGLLPSMVSASASSHQTITMFFSPIF</sequence>
<dbReference type="AlphaFoldDB" id="A0AA88U6N4"/>
<name>A0AA88U6N4_9ASTE</name>